<dbReference type="AlphaFoldDB" id="A0A017SUB7"/>
<reference evidence="1 2" key="1">
    <citation type="submission" date="2013-05" db="EMBL/GenBank/DDBJ databases">
        <title>Genome assembly of Chondromyces apiculatus DSM 436.</title>
        <authorList>
            <person name="Sharma G."/>
            <person name="Khatri I."/>
            <person name="Kaur C."/>
            <person name="Mayilraj S."/>
            <person name="Subramanian S."/>
        </authorList>
    </citation>
    <scope>NUCLEOTIDE SEQUENCE [LARGE SCALE GENOMIC DNA]</scope>
    <source>
        <strain evidence="1 2">DSM 436</strain>
    </source>
</reference>
<evidence type="ECO:0000313" key="2">
    <source>
        <dbReference type="Proteomes" id="UP000019678"/>
    </source>
</evidence>
<dbReference type="Proteomes" id="UP000019678">
    <property type="component" value="Unassembled WGS sequence"/>
</dbReference>
<evidence type="ECO:0000313" key="1">
    <source>
        <dbReference type="EMBL" id="EYF00382.1"/>
    </source>
</evidence>
<dbReference type="eggNOG" id="COG1413">
    <property type="taxonomic scope" value="Bacteria"/>
</dbReference>
<gene>
    <name evidence="1" type="ORF">CAP_0910</name>
</gene>
<organism evidence="1 2">
    <name type="scientific">Chondromyces apiculatus DSM 436</name>
    <dbReference type="NCBI Taxonomy" id="1192034"/>
    <lineage>
        <taxon>Bacteria</taxon>
        <taxon>Pseudomonadati</taxon>
        <taxon>Myxococcota</taxon>
        <taxon>Polyangia</taxon>
        <taxon>Polyangiales</taxon>
        <taxon>Polyangiaceae</taxon>
        <taxon>Chondromyces</taxon>
    </lineage>
</organism>
<accession>A0A017SUB7</accession>
<dbReference type="EMBL" id="ASRX01000114">
    <property type="protein sequence ID" value="EYF00382.1"/>
    <property type="molecule type" value="Genomic_DNA"/>
</dbReference>
<proteinExistence type="predicted"/>
<keyword evidence="2" id="KW-1185">Reference proteome</keyword>
<sequence length="57" mass="6183">MYVVPDGQQVPLARAPFALVRPDGLMRLGLADRRGELFEMAVPDGVLRLAVPAPLAR</sequence>
<name>A0A017SUB7_9BACT</name>
<comment type="caution">
    <text evidence="1">The sequence shown here is derived from an EMBL/GenBank/DDBJ whole genome shotgun (WGS) entry which is preliminary data.</text>
</comment>
<protein>
    <submittedName>
        <fullName evidence="1">Uncharacterized protein</fullName>
    </submittedName>
</protein>